<proteinExistence type="predicted"/>
<evidence type="ECO:0000313" key="2">
    <source>
        <dbReference type="EMBL" id="RZC74774.1"/>
    </source>
</evidence>
<accession>A0A4Y7KN58</accession>
<feature type="chain" id="PRO_5021244781" evidence="1">
    <location>
        <begin position="18"/>
        <end position="101"/>
    </location>
</feature>
<protein>
    <submittedName>
        <fullName evidence="2">Uncharacterized protein</fullName>
    </submittedName>
</protein>
<reference evidence="2 3" key="1">
    <citation type="journal article" date="2018" name="Science">
        <title>The opium poppy genome and morphinan production.</title>
        <authorList>
            <person name="Guo L."/>
            <person name="Winzer T."/>
            <person name="Yang X."/>
            <person name="Li Y."/>
            <person name="Ning Z."/>
            <person name="He Z."/>
            <person name="Teodor R."/>
            <person name="Lu Y."/>
            <person name="Bowser T.A."/>
            <person name="Graham I.A."/>
            <person name="Ye K."/>
        </authorList>
    </citation>
    <scope>NUCLEOTIDE SEQUENCE [LARGE SCALE GENOMIC DNA]</scope>
    <source>
        <strain evidence="3">cv. HN1</strain>
        <tissue evidence="2">Leaves</tissue>
    </source>
</reference>
<feature type="signal peptide" evidence="1">
    <location>
        <begin position="1"/>
        <end position="17"/>
    </location>
</feature>
<evidence type="ECO:0000313" key="3">
    <source>
        <dbReference type="Proteomes" id="UP000316621"/>
    </source>
</evidence>
<dbReference type="AlphaFoldDB" id="A0A4Y7KN58"/>
<sequence>MLPKLWILLLNMLVSQSQMRANSPSWQNRESEILSGASLVYTWIFTGIWTGYEVLGLEEDIMRRFESIEFVGNLRRGWKDQITWRTRIRDNEGKNLGHNFR</sequence>
<keyword evidence="1" id="KW-0732">Signal</keyword>
<evidence type="ECO:0000256" key="1">
    <source>
        <dbReference type="SAM" id="SignalP"/>
    </source>
</evidence>
<organism evidence="2 3">
    <name type="scientific">Papaver somniferum</name>
    <name type="common">Opium poppy</name>
    <dbReference type="NCBI Taxonomy" id="3469"/>
    <lineage>
        <taxon>Eukaryota</taxon>
        <taxon>Viridiplantae</taxon>
        <taxon>Streptophyta</taxon>
        <taxon>Embryophyta</taxon>
        <taxon>Tracheophyta</taxon>
        <taxon>Spermatophyta</taxon>
        <taxon>Magnoliopsida</taxon>
        <taxon>Ranunculales</taxon>
        <taxon>Papaveraceae</taxon>
        <taxon>Papaveroideae</taxon>
        <taxon>Papaver</taxon>
    </lineage>
</organism>
<keyword evidence="3" id="KW-1185">Reference proteome</keyword>
<gene>
    <name evidence="2" type="ORF">C5167_050250</name>
</gene>
<dbReference type="Gramene" id="RZC74774">
    <property type="protein sequence ID" value="RZC74774"/>
    <property type="gene ID" value="C5167_050250"/>
</dbReference>
<name>A0A4Y7KN58_PAPSO</name>
<dbReference type="EMBL" id="CM010722">
    <property type="protein sequence ID" value="RZC74774.1"/>
    <property type="molecule type" value="Genomic_DNA"/>
</dbReference>
<dbReference type="Proteomes" id="UP000316621">
    <property type="component" value="Chromosome 8"/>
</dbReference>